<feature type="region of interest" description="Disordered" evidence="1">
    <location>
        <begin position="126"/>
        <end position="146"/>
    </location>
</feature>
<protein>
    <submittedName>
        <fullName evidence="2">Uncharacterized protein</fullName>
    </submittedName>
</protein>
<feature type="compositionally biased region" description="Basic and acidic residues" evidence="1">
    <location>
        <begin position="769"/>
        <end position="786"/>
    </location>
</feature>
<gene>
    <name evidence="2" type="ORF">LCGC14_1209420</name>
</gene>
<evidence type="ECO:0000313" key="2">
    <source>
        <dbReference type="EMBL" id="KKM93338.1"/>
    </source>
</evidence>
<accession>A0A0F9LIV4</accession>
<feature type="region of interest" description="Disordered" evidence="1">
    <location>
        <begin position="688"/>
        <end position="737"/>
    </location>
</feature>
<feature type="compositionally biased region" description="Basic and acidic residues" evidence="1">
    <location>
        <begin position="706"/>
        <end position="737"/>
    </location>
</feature>
<feature type="region of interest" description="Disordered" evidence="1">
    <location>
        <begin position="769"/>
        <end position="801"/>
    </location>
</feature>
<comment type="caution">
    <text evidence="2">The sequence shown here is derived from an EMBL/GenBank/DDBJ whole genome shotgun (WGS) entry which is preliminary data.</text>
</comment>
<organism evidence="2">
    <name type="scientific">marine sediment metagenome</name>
    <dbReference type="NCBI Taxonomy" id="412755"/>
    <lineage>
        <taxon>unclassified sequences</taxon>
        <taxon>metagenomes</taxon>
        <taxon>ecological metagenomes</taxon>
    </lineage>
</organism>
<feature type="region of interest" description="Disordered" evidence="1">
    <location>
        <begin position="214"/>
        <end position="233"/>
    </location>
</feature>
<dbReference type="EMBL" id="LAZR01006279">
    <property type="protein sequence ID" value="KKM93338.1"/>
    <property type="molecule type" value="Genomic_DNA"/>
</dbReference>
<dbReference type="AlphaFoldDB" id="A0A0F9LIV4"/>
<feature type="non-terminal residue" evidence="2">
    <location>
        <position position="801"/>
    </location>
</feature>
<sequence length="801" mass="89040">MSKQRVLEKPDPTKARKKVWDYIRVRNKKFTIGLDQFALDMEDPTNLASIHEWLSSTNDEFTIPLDQFSADMGVVLKKKDDFGTKSSLAQRYPQKTPVEFQGATQLYSPLRVAEAKTVSESPLRLKGDKNIPFTPSGEDSFDGQQLDPYEADDLLARIDPDQRQPGALDSIHKPPPTYDEVIQKMDDRKLFGELAQGMLDVVQENVKKLPKTKFTAPTEGGFEGGETPEDKRSRKARRLFGQTETALKNIVAMSEDGTKVGQFFKGLGSKREELIPFLGAVSEMGKNMDLYKVLNKPESERTEAETQLANAIGLLNTFEQRKMKPTPFEYGEIFGMMIPYAAEFAGTSFVYTGVKGAARGTATKALGEGLATKGITGAFIKGGSNVLGSIAQATVNPQRYMGETFRRMTPHIKAFVRSDHEFAEMFGQPKPDTPNRMHFTGIMEEMPGEDFGTAFAKAYATNVSEFVTERFGEALGVGAKVFAKTKVGRKLANPELFKKLTVSHWMQKMGVTDLGKAEKMMKKIGWHGVLVEVWGEEYPNMIINNAITGDRPVMDALNPANEDLLKMVIPAMLFSGMMYTPAIYKAVKDYKIPESRISGPEGLLGNLDVPEAPEVEKGTQATKPNAPHPDFEKTVQKQIGNMRELEGVDVSMGVTTPSEFDYTEWRYKDPAGNSVNITVENESGRISGFGTNIKKEGGKVNPKATPVKEEKAPDLPEKEKPEKEPGVDERNEWQKFFDQPKGKVTTIEELESYGITDKALQDEFLAEEKAAKQKPTVDADRWKEISDSYSADKISEGKGVR</sequence>
<proteinExistence type="predicted"/>
<reference evidence="2" key="1">
    <citation type="journal article" date="2015" name="Nature">
        <title>Complex archaea that bridge the gap between prokaryotes and eukaryotes.</title>
        <authorList>
            <person name="Spang A."/>
            <person name="Saw J.H."/>
            <person name="Jorgensen S.L."/>
            <person name="Zaremba-Niedzwiedzka K."/>
            <person name="Martijn J."/>
            <person name="Lind A.E."/>
            <person name="van Eijk R."/>
            <person name="Schleper C."/>
            <person name="Guy L."/>
            <person name="Ettema T.J."/>
        </authorList>
    </citation>
    <scope>NUCLEOTIDE SEQUENCE</scope>
</reference>
<name>A0A0F9LIV4_9ZZZZ</name>
<evidence type="ECO:0000256" key="1">
    <source>
        <dbReference type="SAM" id="MobiDB-lite"/>
    </source>
</evidence>